<dbReference type="GO" id="GO:0016747">
    <property type="term" value="F:acyltransferase activity, transferring groups other than amino-acyl groups"/>
    <property type="evidence" value="ECO:0007669"/>
    <property type="project" value="InterPro"/>
</dbReference>
<dbReference type="Proteomes" id="UP000095087">
    <property type="component" value="Unassembled WGS sequence"/>
</dbReference>
<dbReference type="EMBL" id="MASI01000002">
    <property type="protein sequence ID" value="ODA68067.1"/>
    <property type="molecule type" value="Genomic_DNA"/>
</dbReference>
<keyword evidence="3" id="KW-1185">Reference proteome</keyword>
<dbReference type="OrthoDB" id="9799154at2"/>
<sequence length="168" mass="18696">METKVAQIRRGRPDDSPKLAEVYADAWRGAYQGIIPHKQLERMIALRGPGWWDTAVVRKNAMLVLDFGGEALGYATYGRSRLRRSAFQGEIYELYIHPIYQGLGFGEQLFSGARKCLANAGVKGLVVWALADNDAACSFYLNRGGEPVAEGTEHFGDATLRKIAFAWR</sequence>
<name>A0A1E2S0Q6_9HYPH</name>
<evidence type="ECO:0000313" key="3">
    <source>
        <dbReference type="Proteomes" id="UP000095087"/>
    </source>
</evidence>
<accession>A0A1E2S0Q6</accession>
<evidence type="ECO:0000313" key="2">
    <source>
        <dbReference type="EMBL" id="ODA68067.1"/>
    </source>
</evidence>
<dbReference type="PROSITE" id="PS51186">
    <property type="entry name" value="GNAT"/>
    <property type="match status" value="1"/>
</dbReference>
<dbReference type="CDD" id="cd04301">
    <property type="entry name" value="NAT_SF"/>
    <property type="match status" value="1"/>
</dbReference>
<proteinExistence type="predicted"/>
<dbReference type="InterPro" id="IPR016181">
    <property type="entry name" value="Acyl_CoA_acyltransferase"/>
</dbReference>
<comment type="caution">
    <text evidence="2">The sequence shown here is derived from an EMBL/GenBank/DDBJ whole genome shotgun (WGS) entry which is preliminary data.</text>
</comment>
<dbReference type="STRING" id="1177755.A7A08_01237"/>
<dbReference type="Pfam" id="PF00583">
    <property type="entry name" value="Acetyltransf_1"/>
    <property type="match status" value="1"/>
</dbReference>
<dbReference type="RefSeq" id="WP_069094569.1">
    <property type="nucleotide sequence ID" value="NZ_MASI01000002.1"/>
</dbReference>
<gene>
    <name evidence="2" type="ORF">A7A08_01237</name>
</gene>
<keyword evidence="2" id="KW-0808">Transferase</keyword>
<protein>
    <submittedName>
        <fullName evidence="2">Acetyltransferase (GNAT) family protein</fullName>
    </submittedName>
</protein>
<reference evidence="2 3" key="1">
    <citation type="submission" date="2016-07" db="EMBL/GenBank/DDBJ databases">
        <title>Draft genome sequence of Methyloligella halotolerans C2T (VKM B-2706T=CCUG 61687T=DSM 25045T), a halotolerant polyhydroxybutyrate accumulating methylotroph.</title>
        <authorList>
            <person name="Vasilenko O.V."/>
            <person name="Doronina N.V."/>
            <person name="Poroshina M.N."/>
            <person name="Tarlachkov S.V."/>
            <person name="Trotsenko Y.A."/>
        </authorList>
    </citation>
    <scope>NUCLEOTIDE SEQUENCE [LARGE SCALE GENOMIC DNA]</scope>
    <source>
        <strain evidence="2 3">VKM B-2706</strain>
    </source>
</reference>
<dbReference type="Gene3D" id="3.40.630.30">
    <property type="match status" value="1"/>
</dbReference>
<dbReference type="SUPFAM" id="SSF55729">
    <property type="entry name" value="Acyl-CoA N-acyltransferases (Nat)"/>
    <property type="match status" value="1"/>
</dbReference>
<dbReference type="InterPro" id="IPR000182">
    <property type="entry name" value="GNAT_dom"/>
</dbReference>
<organism evidence="2 3">
    <name type="scientific">Methyloligella halotolerans</name>
    <dbReference type="NCBI Taxonomy" id="1177755"/>
    <lineage>
        <taxon>Bacteria</taxon>
        <taxon>Pseudomonadati</taxon>
        <taxon>Pseudomonadota</taxon>
        <taxon>Alphaproteobacteria</taxon>
        <taxon>Hyphomicrobiales</taxon>
        <taxon>Hyphomicrobiaceae</taxon>
        <taxon>Methyloligella</taxon>
    </lineage>
</organism>
<evidence type="ECO:0000259" key="1">
    <source>
        <dbReference type="PROSITE" id="PS51186"/>
    </source>
</evidence>
<feature type="domain" description="N-acetyltransferase" evidence="1">
    <location>
        <begin position="6"/>
        <end position="168"/>
    </location>
</feature>
<dbReference type="AlphaFoldDB" id="A0A1E2S0Q6"/>